<keyword evidence="8" id="KW-0546">Nucleotide metabolism</keyword>
<dbReference type="Pfam" id="PF05822">
    <property type="entry name" value="UMPH-1"/>
    <property type="match status" value="2"/>
</dbReference>
<dbReference type="EC" id="3.1.3.5" evidence="3"/>
<dbReference type="Gene3D" id="3.40.50.1000">
    <property type="entry name" value="HAD superfamily/HAD-like"/>
    <property type="match status" value="2"/>
</dbReference>
<dbReference type="GO" id="GO:0005737">
    <property type="term" value="C:cytoplasm"/>
    <property type="evidence" value="ECO:0007669"/>
    <property type="project" value="InterPro"/>
</dbReference>
<evidence type="ECO:0000256" key="5">
    <source>
        <dbReference type="ARBA" id="ARBA00022741"/>
    </source>
</evidence>
<evidence type="ECO:0000256" key="8">
    <source>
        <dbReference type="ARBA" id="ARBA00023080"/>
    </source>
</evidence>
<dbReference type="GO" id="GO:0000287">
    <property type="term" value="F:magnesium ion binding"/>
    <property type="evidence" value="ECO:0007669"/>
    <property type="project" value="InterPro"/>
</dbReference>
<dbReference type="GO" id="GO:0000166">
    <property type="term" value="F:nucleotide binding"/>
    <property type="evidence" value="ECO:0007669"/>
    <property type="project" value="UniProtKB-KW"/>
</dbReference>
<evidence type="ECO:0000313" key="10">
    <source>
        <dbReference type="WBParaSite" id="SMUV_0001090401-mRNA-1"/>
    </source>
</evidence>
<dbReference type="InterPro" id="IPR023214">
    <property type="entry name" value="HAD_sf"/>
</dbReference>
<dbReference type="InterPro" id="IPR006434">
    <property type="entry name" value="Pyrimidine_nucleotidase_eu"/>
</dbReference>
<evidence type="ECO:0000256" key="4">
    <source>
        <dbReference type="ARBA" id="ARBA00022723"/>
    </source>
</evidence>
<dbReference type="GO" id="GO:0008253">
    <property type="term" value="F:5'-nucleotidase activity"/>
    <property type="evidence" value="ECO:0007669"/>
    <property type="project" value="UniProtKB-EC"/>
</dbReference>
<dbReference type="GO" id="GO:0009117">
    <property type="term" value="P:nucleotide metabolic process"/>
    <property type="evidence" value="ECO:0007669"/>
    <property type="project" value="UniProtKB-KW"/>
</dbReference>
<evidence type="ECO:0000256" key="3">
    <source>
        <dbReference type="ARBA" id="ARBA00012643"/>
    </source>
</evidence>
<evidence type="ECO:0000256" key="2">
    <source>
        <dbReference type="ARBA" id="ARBA00008389"/>
    </source>
</evidence>
<keyword evidence="7" id="KW-0460">Magnesium</keyword>
<reference evidence="10" key="1">
    <citation type="submission" date="2017-02" db="UniProtKB">
        <authorList>
            <consortium name="WormBaseParasite"/>
        </authorList>
    </citation>
    <scope>IDENTIFICATION</scope>
</reference>
<dbReference type="Gene3D" id="1.10.150.340">
    <property type="entry name" value="Pyrimidine 5'-nucleotidase (UMPH-1), N-terminal domain"/>
    <property type="match status" value="1"/>
</dbReference>
<keyword evidence="5" id="KW-0547">Nucleotide-binding</keyword>
<dbReference type="Proteomes" id="UP000046393">
    <property type="component" value="Unplaced"/>
</dbReference>
<evidence type="ECO:0000256" key="7">
    <source>
        <dbReference type="ARBA" id="ARBA00022842"/>
    </source>
</evidence>
<keyword evidence="6" id="KW-0378">Hydrolase</keyword>
<dbReference type="InterPro" id="IPR036412">
    <property type="entry name" value="HAD-like_sf"/>
</dbReference>
<sequence>MEFLKTYCKIRCRDVDLFHQKIRKFFMDGSEHLIVIADFDYTLSRSKSSNGEKCPITYEVFEEAAKRTSPLVAKQFAELSKKYYPIELDPNIPVIDKIPHMVQCDFKSDADIFLKILKENNIPLIIFSAGIGDVIDCCIKSKIGSVDSNIHIISNMFTYNKAGITNGFSTPLIHTYCKDGKMIENCPSLKRKLSGRHNVLLMGDSLGDVTMADGYSPTGGKLNVLKLGFLNDVCEKYLSNYCGVYDAVLVDDQTMLVPNEIINFICTKDD</sequence>
<keyword evidence="9" id="KW-1185">Reference proteome</keyword>
<organism evidence="9 10">
    <name type="scientific">Syphacia muris</name>
    <dbReference type="NCBI Taxonomy" id="451379"/>
    <lineage>
        <taxon>Eukaryota</taxon>
        <taxon>Metazoa</taxon>
        <taxon>Ecdysozoa</taxon>
        <taxon>Nematoda</taxon>
        <taxon>Chromadorea</taxon>
        <taxon>Rhabditida</taxon>
        <taxon>Spirurina</taxon>
        <taxon>Oxyuridomorpha</taxon>
        <taxon>Oxyuroidea</taxon>
        <taxon>Oxyuridae</taxon>
        <taxon>Syphacia</taxon>
    </lineage>
</organism>
<protein>
    <recommendedName>
        <fullName evidence="3">5'-nucleotidase</fullName>
        <ecNumber evidence="3">3.1.3.5</ecNumber>
    </recommendedName>
</protein>
<evidence type="ECO:0000313" key="9">
    <source>
        <dbReference type="Proteomes" id="UP000046393"/>
    </source>
</evidence>
<dbReference type="AlphaFoldDB" id="A0A0N5B0V2"/>
<evidence type="ECO:0000256" key="1">
    <source>
        <dbReference type="ARBA" id="ARBA00000815"/>
    </source>
</evidence>
<dbReference type="PANTHER" id="PTHR13045">
    <property type="entry name" value="5'-NUCLEOTIDASE"/>
    <property type="match status" value="1"/>
</dbReference>
<comment type="catalytic activity">
    <reaction evidence="1">
        <text>a ribonucleoside 5'-phosphate + H2O = a ribonucleoside + phosphate</text>
        <dbReference type="Rhea" id="RHEA:12484"/>
        <dbReference type="ChEBI" id="CHEBI:15377"/>
        <dbReference type="ChEBI" id="CHEBI:18254"/>
        <dbReference type="ChEBI" id="CHEBI:43474"/>
        <dbReference type="ChEBI" id="CHEBI:58043"/>
        <dbReference type="EC" id="3.1.3.5"/>
    </reaction>
</comment>
<evidence type="ECO:0000256" key="6">
    <source>
        <dbReference type="ARBA" id="ARBA00022801"/>
    </source>
</evidence>
<proteinExistence type="inferred from homology"/>
<dbReference type="SUPFAM" id="SSF56784">
    <property type="entry name" value="HAD-like"/>
    <property type="match status" value="1"/>
</dbReference>
<dbReference type="PANTHER" id="PTHR13045:SF0">
    <property type="entry name" value="7-METHYLGUANOSINE PHOSPHATE-SPECIFIC 5'-NUCLEOTIDASE"/>
    <property type="match status" value="1"/>
</dbReference>
<dbReference type="WBParaSite" id="SMUV_0001090401-mRNA-1">
    <property type="protein sequence ID" value="SMUV_0001090401-mRNA-1"/>
    <property type="gene ID" value="SMUV_0001090401"/>
</dbReference>
<keyword evidence="4" id="KW-0479">Metal-binding</keyword>
<comment type="similarity">
    <text evidence="2">Belongs to the pyrimidine 5'-nucleotidase family.</text>
</comment>
<accession>A0A0N5B0V2</accession>
<name>A0A0N5B0V2_9BILA</name>
<dbReference type="STRING" id="451379.A0A0N5B0V2"/>